<dbReference type="SUPFAM" id="SSF53335">
    <property type="entry name" value="S-adenosyl-L-methionine-dependent methyltransferases"/>
    <property type="match status" value="1"/>
</dbReference>
<dbReference type="PANTHER" id="PTHR42912">
    <property type="entry name" value="METHYLTRANSFERASE"/>
    <property type="match status" value="1"/>
</dbReference>
<sequence>MIEPDFVRTTRASYDTVAVNYAELLDGQLQNKPFDRAMLTAFADVVKAADGGPVAELGCGPGLITAHLHSLGLAIRGIDLSPKMVAVARQRHPELQFDEGSMLDLDLPDESLRGVLAWYSIIHTPPEQLPVMFAEFHRVLAPGGHLMIAFKVGDELRHLAQGYGHEISLDVYWLSPDRVAELASHTGMVEVGRLVRRADPDEKGPQGFFLARKPGKA</sequence>
<reference evidence="2 3" key="2">
    <citation type="submission" date="2019-09" db="EMBL/GenBank/DDBJ databases">
        <authorList>
            <person name="Jin C."/>
        </authorList>
    </citation>
    <scope>NUCLEOTIDE SEQUENCE [LARGE SCALE GENOMIC DNA]</scope>
    <source>
        <strain evidence="2 3">AN110305</strain>
    </source>
</reference>
<accession>A0A5B2XS07</accession>
<keyword evidence="2" id="KW-0808">Transferase</keyword>
<dbReference type="AlphaFoldDB" id="A0A5B2XS07"/>
<keyword evidence="2" id="KW-0489">Methyltransferase</keyword>
<dbReference type="Gene3D" id="3.40.50.150">
    <property type="entry name" value="Vaccinia Virus protein VP39"/>
    <property type="match status" value="1"/>
</dbReference>
<feature type="domain" description="Methyltransferase" evidence="1">
    <location>
        <begin position="54"/>
        <end position="144"/>
    </location>
</feature>
<dbReference type="EMBL" id="VUOB01000005">
    <property type="protein sequence ID" value="KAA2265750.1"/>
    <property type="molecule type" value="Genomic_DNA"/>
</dbReference>
<dbReference type="Proteomes" id="UP000323454">
    <property type="component" value="Unassembled WGS sequence"/>
</dbReference>
<dbReference type="InterPro" id="IPR029063">
    <property type="entry name" value="SAM-dependent_MTases_sf"/>
</dbReference>
<gene>
    <name evidence="2" type="ORF">F0L68_04055</name>
</gene>
<evidence type="ECO:0000313" key="3">
    <source>
        <dbReference type="Proteomes" id="UP000323454"/>
    </source>
</evidence>
<protein>
    <submittedName>
        <fullName evidence="2">Methyltransferase domain-containing protein</fullName>
    </submittedName>
</protein>
<organism evidence="2 3">
    <name type="scientific">Solihabitans fulvus</name>
    <dbReference type="NCBI Taxonomy" id="1892852"/>
    <lineage>
        <taxon>Bacteria</taxon>
        <taxon>Bacillati</taxon>
        <taxon>Actinomycetota</taxon>
        <taxon>Actinomycetes</taxon>
        <taxon>Pseudonocardiales</taxon>
        <taxon>Pseudonocardiaceae</taxon>
        <taxon>Solihabitans</taxon>
    </lineage>
</organism>
<evidence type="ECO:0000313" key="2">
    <source>
        <dbReference type="EMBL" id="KAA2265750.1"/>
    </source>
</evidence>
<name>A0A5B2XS07_9PSEU</name>
<dbReference type="InterPro" id="IPR050508">
    <property type="entry name" value="Methyltransf_Superfamily"/>
</dbReference>
<dbReference type="OrthoDB" id="9805171at2"/>
<keyword evidence="3" id="KW-1185">Reference proteome</keyword>
<reference evidence="2 3" key="1">
    <citation type="submission" date="2019-09" db="EMBL/GenBank/DDBJ databases">
        <title>Goodfellowia gen. nov., a new genus of the Pseudonocardineae related to Actinoalloteichus, containing Goodfellowia coeruleoviolacea gen. nov., comb. nov. gen. nov., comb. nov.</title>
        <authorList>
            <person name="Labeda D."/>
        </authorList>
    </citation>
    <scope>NUCLEOTIDE SEQUENCE [LARGE SCALE GENOMIC DNA]</scope>
    <source>
        <strain evidence="2 3">AN110305</strain>
    </source>
</reference>
<dbReference type="GO" id="GO:0008168">
    <property type="term" value="F:methyltransferase activity"/>
    <property type="evidence" value="ECO:0007669"/>
    <property type="project" value="UniProtKB-KW"/>
</dbReference>
<proteinExistence type="predicted"/>
<dbReference type="RefSeq" id="WP_149848035.1">
    <property type="nucleotide sequence ID" value="NZ_VUOB01000005.1"/>
</dbReference>
<dbReference type="Pfam" id="PF13649">
    <property type="entry name" value="Methyltransf_25"/>
    <property type="match status" value="1"/>
</dbReference>
<evidence type="ECO:0000259" key="1">
    <source>
        <dbReference type="Pfam" id="PF13649"/>
    </source>
</evidence>
<dbReference type="GO" id="GO:0032259">
    <property type="term" value="P:methylation"/>
    <property type="evidence" value="ECO:0007669"/>
    <property type="project" value="UniProtKB-KW"/>
</dbReference>
<comment type="caution">
    <text evidence="2">The sequence shown here is derived from an EMBL/GenBank/DDBJ whole genome shotgun (WGS) entry which is preliminary data.</text>
</comment>
<dbReference type="CDD" id="cd02440">
    <property type="entry name" value="AdoMet_MTases"/>
    <property type="match status" value="1"/>
</dbReference>
<dbReference type="InterPro" id="IPR041698">
    <property type="entry name" value="Methyltransf_25"/>
</dbReference>